<dbReference type="RefSeq" id="WP_200390474.1">
    <property type="nucleotide sequence ID" value="NZ_JAENIO010000005.1"/>
</dbReference>
<name>A0A934VLB0_9BACT</name>
<dbReference type="AlphaFoldDB" id="A0A934VLB0"/>
<dbReference type="Proteomes" id="UP000604083">
    <property type="component" value="Unassembled WGS sequence"/>
</dbReference>
<gene>
    <name evidence="1" type="ORF">JIN78_03125</name>
</gene>
<comment type="caution">
    <text evidence="1">The sequence shown here is derived from an EMBL/GenBank/DDBJ whole genome shotgun (WGS) entry which is preliminary data.</text>
</comment>
<organism evidence="1 2">
    <name type="scientific">Roseibacillus ishigakijimensis</name>
    <dbReference type="NCBI Taxonomy" id="454146"/>
    <lineage>
        <taxon>Bacteria</taxon>
        <taxon>Pseudomonadati</taxon>
        <taxon>Verrucomicrobiota</taxon>
        <taxon>Verrucomicrobiia</taxon>
        <taxon>Verrucomicrobiales</taxon>
        <taxon>Verrucomicrobiaceae</taxon>
        <taxon>Roseibacillus</taxon>
    </lineage>
</organism>
<evidence type="ECO:0000313" key="2">
    <source>
        <dbReference type="Proteomes" id="UP000604083"/>
    </source>
</evidence>
<accession>A0A934VLB0</accession>
<evidence type="ECO:0000313" key="1">
    <source>
        <dbReference type="EMBL" id="MBK1833042.1"/>
    </source>
</evidence>
<proteinExistence type="predicted"/>
<dbReference type="EMBL" id="JAENIO010000005">
    <property type="protein sequence ID" value="MBK1833042.1"/>
    <property type="molecule type" value="Genomic_DNA"/>
</dbReference>
<reference evidence="1" key="1">
    <citation type="submission" date="2021-01" db="EMBL/GenBank/DDBJ databases">
        <title>Modified the classification status of verrucomicrobia.</title>
        <authorList>
            <person name="Feng X."/>
        </authorList>
    </citation>
    <scope>NUCLEOTIDE SEQUENCE</scope>
    <source>
        <strain evidence="1">KCTC 12986</strain>
    </source>
</reference>
<keyword evidence="2" id="KW-1185">Reference proteome</keyword>
<protein>
    <submittedName>
        <fullName evidence="1">Uncharacterized protein</fullName>
    </submittedName>
</protein>
<sequence length="54" mass="5581">MIDLCAGTCQRALMLKLLVAAVAASLLLSSCALLSNALKVPGRTVQSVGRTFGF</sequence>